<dbReference type="InterPro" id="IPR003347">
    <property type="entry name" value="JmjC_dom"/>
</dbReference>
<dbReference type="PANTHER" id="PTHR12461:SF105">
    <property type="entry name" value="HYPOXIA-INDUCIBLE FACTOR 1-ALPHA INHIBITOR"/>
    <property type="match status" value="1"/>
</dbReference>
<dbReference type="AlphaFoldDB" id="A0A6C0M3K2"/>
<protein>
    <recommendedName>
        <fullName evidence="1">JmjC domain-containing protein</fullName>
    </recommendedName>
</protein>
<dbReference type="EMBL" id="MN740624">
    <property type="protein sequence ID" value="QHU36042.1"/>
    <property type="molecule type" value="Genomic_DNA"/>
</dbReference>
<evidence type="ECO:0000313" key="2">
    <source>
        <dbReference type="EMBL" id="QHU36042.1"/>
    </source>
</evidence>
<reference evidence="2" key="1">
    <citation type="journal article" date="2020" name="Nature">
        <title>Giant virus diversity and host interactions through global metagenomics.</title>
        <authorList>
            <person name="Schulz F."/>
            <person name="Roux S."/>
            <person name="Paez-Espino D."/>
            <person name="Jungbluth S."/>
            <person name="Walsh D.A."/>
            <person name="Denef V.J."/>
            <person name="McMahon K.D."/>
            <person name="Konstantinidis K.T."/>
            <person name="Eloe-Fadrosh E.A."/>
            <person name="Kyrpides N.C."/>
            <person name="Woyke T."/>
        </authorList>
    </citation>
    <scope>NUCLEOTIDE SEQUENCE</scope>
    <source>
        <strain evidence="2">GVMAG-S-1035085-51</strain>
    </source>
</reference>
<accession>A0A6C0M3K2</accession>
<feature type="domain" description="JmjC" evidence="1">
    <location>
        <begin position="1"/>
        <end position="89"/>
    </location>
</feature>
<organism evidence="2">
    <name type="scientific">viral metagenome</name>
    <dbReference type="NCBI Taxonomy" id="1070528"/>
    <lineage>
        <taxon>unclassified sequences</taxon>
        <taxon>metagenomes</taxon>
        <taxon>organismal metagenomes</taxon>
    </lineage>
</organism>
<sequence>MLSITDVYAQRRHSKVPSQTPDKNQFPLYYQARNISVTLQPGDILYIPYGWWHFITSEKVDAITKMNIAISNWTQIKKCDCEISYDPIKYRIQCPSYNYDPDKLKKLLNTHTRLSMPFVSHSKLHLNYNLDYQTLQNNLPEKIPIFHSRTNFFTSMHINYYHHNECYKDLFSFDEFYDMGLAGEHVYLGQFPIKDSSFNIAPISDNYTDTFLWVNFGNATSNLHYDTEDNLIMQVQGTKKITLFPPSERDNLYPYNPYPPGFMCYLISKLKE</sequence>
<dbReference type="PROSITE" id="PS51184">
    <property type="entry name" value="JMJC"/>
    <property type="match status" value="2"/>
</dbReference>
<proteinExistence type="predicted"/>
<dbReference type="PANTHER" id="PTHR12461">
    <property type="entry name" value="HYPOXIA-INDUCIBLE FACTOR 1 ALPHA INHIBITOR-RELATED"/>
    <property type="match status" value="1"/>
</dbReference>
<dbReference type="Pfam" id="PF13621">
    <property type="entry name" value="Cupin_8"/>
    <property type="match status" value="2"/>
</dbReference>
<dbReference type="Gene3D" id="2.60.120.10">
    <property type="entry name" value="Jelly Rolls"/>
    <property type="match status" value="2"/>
</dbReference>
<feature type="domain" description="JmjC" evidence="1">
    <location>
        <begin position="162"/>
        <end position="272"/>
    </location>
</feature>
<name>A0A6C0M3K2_9ZZZZ</name>
<dbReference type="SUPFAM" id="SSF51197">
    <property type="entry name" value="Clavaminate synthase-like"/>
    <property type="match status" value="2"/>
</dbReference>
<evidence type="ECO:0000259" key="1">
    <source>
        <dbReference type="PROSITE" id="PS51184"/>
    </source>
</evidence>
<dbReference type="InterPro" id="IPR014710">
    <property type="entry name" value="RmlC-like_jellyroll"/>
</dbReference>
<dbReference type="InterPro" id="IPR041667">
    <property type="entry name" value="Cupin_8"/>
</dbReference>